<dbReference type="AlphaFoldDB" id="A0A1L3JBG3"/>
<dbReference type="CDD" id="cd03801">
    <property type="entry name" value="GT4_PimA-like"/>
    <property type="match status" value="1"/>
</dbReference>
<dbReference type="GO" id="GO:0016757">
    <property type="term" value="F:glycosyltransferase activity"/>
    <property type="evidence" value="ECO:0007669"/>
    <property type="project" value="TreeGrafter"/>
</dbReference>
<dbReference type="OrthoDB" id="9807209at2"/>
<dbReference type="KEGG" id="sphl:LPB140_06250"/>
<keyword evidence="3" id="KW-1185">Reference proteome</keyword>
<dbReference type="NCBIfam" id="TIGR03087">
    <property type="entry name" value="stp1"/>
    <property type="match status" value="1"/>
</dbReference>
<evidence type="ECO:0000313" key="2">
    <source>
        <dbReference type="EMBL" id="APG62456.1"/>
    </source>
</evidence>
<accession>A0A1L3JBG3</accession>
<keyword evidence="1" id="KW-0808">Transferase</keyword>
<gene>
    <name evidence="2" type="ORF">LPB140_06250</name>
</gene>
<evidence type="ECO:0000313" key="3">
    <source>
        <dbReference type="Proteomes" id="UP000242561"/>
    </source>
</evidence>
<dbReference type="RefSeq" id="WP_072559110.1">
    <property type="nucleotide sequence ID" value="NZ_CP018154.1"/>
</dbReference>
<sequence length="403" mass="45285">MTGDILFICHRIPWPPNRGDKIRSYHILHKLRQIGNVHLASFYDDRDDEQYFEEVSSQLSSHYLEFRDKPAWRSAAEAILFNKPISLTSFASNKMQKWINNCMQGNDIKYIFIFSGQMAQFINLSDAHPPIIMDFVDVDSAKFASYAQEGNLVMRHIYSREAKKLGTFEAKIAAQAKVNFLVSEAEAALFRGQLSGKGANVMAMGNGIDHIFFDPESNYPHLDKNESPYMVFTGQMDYRPNVEAVCDFAQNMLPKIREQIPNTQFAIVGRAPTEDVRALSKIDGVEVIGAVDDIRSWLAKADIIVAPLRTARGVQNKVLEAMAMGKAVLCSALAAEGIDAQNGEHFMVAKRREDEADLAIKLLQNAQMREEIGSAARAHVIATYDWSPQLGVLDQFMQPDDME</sequence>
<dbReference type="SUPFAM" id="SSF53756">
    <property type="entry name" value="UDP-Glycosyltransferase/glycogen phosphorylase"/>
    <property type="match status" value="1"/>
</dbReference>
<reference evidence="2 3" key="1">
    <citation type="submission" date="2016-11" db="EMBL/GenBank/DDBJ databases">
        <title>Sphingorhabdus sp. LPB0140, isolated from marine environment.</title>
        <authorList>
            <person name="Kim E."/>
            <person name="Yi H."/>
        </authorList>
    </citation>
    <scope>NUCLEOTIDE SEQUENCE [LARGE SCALE GENOMIC DNA]</scope>
    <source>
        <strain evidence="2 3">LPB0140</strain>
    </source>
</reference>
<dbReference type="EMBL" id="CP018154">
    <property type="protein sequence ID" value="APG62456.1"/>
    <property type="molecule type" value="Genomic_DNA"/>
</dbReference>
<dbReference type="STRING" id="1913578.LPB140_06250"/>
<dbReference type="PANTHER" id="PTHR46401">
    <property type="entry name" value="GLYCOSYLTRANSFERASE WBBK-RELATED"/>
    <property type="match status" value="1"/>
</dbReference>
<name>A0A1L3JBG3_9SPHN</name>
<organism evidence="2 3">
    <name type="scientific">Sphingorhabdus lutea</name>
    <dbReference type="NCBI Taxonomy" id="1913578"/>
    <lineage>
        <taxon>Bacteria</taxon>
        <taxon>Pseudomonadati</taxon>
        <taxon>Pseudomonadota</taxon>
        <taxon>Alphaproteobacteria</taxon>
        <taxon>Sphingomonadales</taxon>
        <taxon>Sphingomonadaceae</taxon>
        <taxon>Sphingorhabdus</taxon>
    </lineage>
</organism>
<dbReference type="Pfam" id="PF13692">
    <property type="entry name" value="Glyco_trans_1_4"/>
    <property type="match status" value="1"/>
</dbReference>
<dbReference type="PANTHER" id="PTHR46401:SF2">
    <property type="entry name" value="GLYCOSYLTRANSFERASE WBBK-RELATED"/>
    <property type="match status" value="1"/>
</dbReference>
<evidence type="ECO:0000256" key="1">
    <source>
        <dbReference type="ARBA" id="ARBA00022679"/>
    </source>
</evidence>
<protein>
    <recommendedName>
        <fullName evidence="4">TIGR03087 family PEP-CTERM/XrtA system glycosyltransferase</fullName>
    </recommendedName>
</protein>
<proteinExistence type="predicted"/>
<dbReference type="InterPro" id="IPR017521">
    <property type="entry name" value="Sugar_tfrase_PEP-CTERM_Stp1"/>
</dbReference>
<dbReference type="GO" id="GO:0009103">
    <property type="term" value="P:lipopolysaccharide biosynthetic process"/>
    <property type="evidence" value="ECO:0007669"/>
    <property type="project" value="TreeGrafter"/>
</dbReference>
<dbReference type="Proteomes" id="UP000242561">
    <property type="component" value="Chromosome"/>
</dbReference>
<dbReference type="Gene3D" id="3.40.50.2000">
    <property type="entry name" value="Glycogen Phosphorylase B"/>
    <property type="match status" value="2"/>
</dbReference>
<evidence type="ECO:0008006" key="4">
    <source>
        <dbReference type="Google" id="ProtNLM"/>
    </source>
</evidence>